<reference evidence="1" key="2">
    <citation type="journal article" date="2015" name="Data Brief">
        <title>Shoot transcriptome of the giant reed, Arundo donax.</title>
        <authorList>
            <person name="Barrero R.A."/>
            <person name="Guerrero F.D."/>
            <person name="Moolhuijzen P."/>
            <person name="Goolsby J.A."/>
            <person name="Tidwell J."/>
            <person name="Bellgard S.E."/>
            <person name="Bellgard M.I."/>
        </authorList>
    </citation>
    <scope>NUCLEOTIDE SEQUENCE</scope>
    <source>
        <tissue evidence="1">Shoot tissue taken approximately 20 cm above the soil surface</tissue>
    </source>
</reference>
<organism evidence="1">
    <name type="scientific">Arundo donax</name>
    <name type="common">Giant reed</name>
    <name type="synonym">Donax arundinaceus</name>
    <dbReference type="NCBI Taxonomy" id="35708"/>
    <lineage>
        <taxon>Eukaryota</taxon>
        <taxon>Viridiplantae</taxon>
        <taxon>Streptophyta</taxon>
        <taxon>Embryophyta</taxon>
        <taxon>Tracheophyta</taxon>
        <taxon>Spermatophyta</taxon>
        <taxon>Magnoliopsida</taxon>
        <taxon>Liliopsida</taxon>
        <taxon>Poales</taxon>
        <taxon>Poaceae</taxon>
        <taxon>PACMAD clade</taxon>
        <taxon>Arundinoideae</taxon>
        <taxon>Arundineae</taxon>
        <taxon>Arundo</taxon>
    </lineage>
</organism>
<dbReference type="AlphaFoldDB" id="A0A0A8ZB80"/>
<reference evidence="1" key="1">
    <citation type="submission" date="2014-09" db="EMBL/GenBank/DDBJ databases">
        <authorList>
            <person name="Magalhaes I.L.F."/>
            <person name="Oliveira U."/>
            <person name="Santos F.R."/>
            <person name="Vidigal T.H.D.A."/>
            <person name="Brescovit A.D."/>
            <person name="Santos A.J."/>
        </authorList>
    </citation>
    <scope>NUCLEOTIDE SEQUENCE</scope>
    <source>
        <tissue evidence="1">Shoot tissue taken approximately 20 cm above the soil surface</tissue>
    </source>
</reference>
<name>A0A0A8ZB80_ARUDO</name>
<evidence type="ECO:0000313" key="1">
    <source>
        <dbReference type="EMBL" id="JAD36639.1"/>
    </source>
</evidence>
<proteinExistence type="predicted"/>
<dbReference type="EMBL" id="GBRH01261256">
    <property type="protein sequence ID" value="JAD36639.1"/>
    <property type="molecule type" value="Transcribed_RNA"/>
</dbReference>
<protein>
    <submittedName>
        <fullName evidence="1">Uncharacterized protein</fullName>
    </submittedName>
</protein>
<accession>A0A0A8ZB80</accession>
<sequence>MSVLAQGTPPSARFTVTLACRLGNGATTSLA</sequence>